<reference evidence="3 4" key="1">
    <citation type="journal article" date="2011" name="Genome Biol.">
        <title>Comparative genome sequence analysis underscores mycoparasitism as the ancestral life style of Trichoderma.</title>
        <authorList>
            <person name="Kubicek C.P."/>
            <person name="Herrera-Estrella A."/>
            <person name="Seidl-Seiboth V."/>
            <person name="Martinez D.A."/>
            <person name="Druzhinina I.S."/>
            <person name="Thon M."/>
            <person name="Zeilinger S."/>
            <person name="Casas-Flores S."/>
            <person name="Horwitz B.A."/>
            <person name="Mukherjee P.K."/>
            <person name="Mukherjee M."/>
            <person name="Kredics L."/>
            <person name="Alcaraz L.D."/>
            <person name="Aerts A."/>
            <person name="Antal Z."/>
            <person name="Atanasova L."/>
            <person name="Cervantes-Badillo M.G."/>
            <person name="Challacombe J."/>
            <person name="Chertkov O."/>
            <person name="McCluskey K."/>
            <person name="Coulpier F."/>
            <person name="Deshpande N."/>
            <person name="von Doehren H."/>
            <person name="Ebbole D.J."/>
            <person name="Esquivel-Naranjo E.U."/>
            <person name="Fekete E."/>
            <person name="Flipphi M."/>
            <person name="Glaser F."/>
            <person name="Gomez-Rodriguez E.Y."/>
            <person name="Gruber S."/>
            <person name="Han C."/>
            <person name="Henrissat B."/>
            <person name="Hermosa R."/>
            <person name="Hernandez-Onate M."/>
            <person name="Karaffa L."/>
            <person name="Kosti I."/>
            <person name="Le Crom S."/>
            <person name="Lindquist E."/>
            <person name="Lucas S."/>
            <person name="Luebeck M."/>
            <person name="Luebeck P.S."/>
            <person name="Margeot A."/>
            <person name="Metz B."/>
            <person name="Misra M."/>
            <person name="Nevalainen H."/>
            <person name="Omann M."/>
            <person name="Packer N."/>
            <person name="Perrone G."/>
            <person name="Uresti-Rivera E.E."/>
            <person name="Salamov A."/>
            <person name="Schmoll M."/>
            <person name="Seiboth B."/>
            <person name="Shapiro H."/>
            <person name="Sukno S."/>
            <person name="Tamayo-Ramos J.A."/>
            <person name="Tisch D."/>
            <person name="Wiest A."/>
            <person name="Wilkinson H.H."/>
            <person name="Zhang M."/>
            <person name="Coutinho P.M."/>
            <person name="Kenerley C.M."/>
            <person name="Monte E."/>
            <person name="Baker S.E."/>
            <person name="Grigoriev I.V."/>
        </authorList>
    </citation>
    <scope>NUCLEOTIDE SEQUENCE [LARGE SCALE GENOMIC DNA]</scope>
    <source>
        <strain evidence="4">ATCC 20476 / IMI 206040</strain>
    </source>
</reference>
<dbReference type="PROSITE" id="PS50181">
    <property type="entry name" value="FBOX"/>
    <property type="match status" value="1"/>
</dbReference>
<sequence>MRNTEEQGRQNQVLPEAEASTSIQRRAESQVPANQETSSLSLLKLPNEVLCGITGYLDLPERMLLALTCKFLMSLASPERSLPRLDPPDKRRFLLALQRDIPKTFLCPWCSKLQRLNPEVNWTSQGHYIRTICSFSAYLPNSMWRNRHFEPQRHIIFPNDWQAFMSHGYIRFMDAHLIMNRHFYGPLRGISLRHLTRCASFETELELDRCLHGLLPTIETRWRAKPNAESAEEPTFDWIPVEQPRRNAVWRFSLRYSPKIIDDKLYLARSFTFAGPNVPWDHLARLMNSIKPKVCNHMSCIIVMHPVSPMYFQTIPCGRAEEFDFEFSPAIKSNWKACGFNPGMGSCLICKTDYDVSLTQNFLEEEWRFSCNTYHCLGPCRVITDPLWDWFVFTEGDRDRLLPFPFSPYTEVRAFTDDGNELVFGHSSTNGEARRKWLENTTEAEIL</sequence>
<dbReference type="AlphaFoldDB" id="G9NGC6"/>
<keyword evidence="4" id="KW-1185">Reference proteome</keyword>
<dbReference type="eggNOG" id="ENOG502R9N3">
    <property type="taxonomic scope" value="Eukaryota"/>
</dbReference>
<evidence type="ECO:0000313" key="3">
    <source>
        <dbReference type="EMBL" id="EHK50338.1"/>
    </source>
</evidence>
<accession>G9NGC6</accession>
<dbReference type="OrthoDB" id="3766406at2759"/>
<dbReference type="EMBL" id="ABDG02000014">
    <property type="protein sequence ID" value="EHK50338.1"/>
    <property type="molecule type" value="Genomic_DNA"/>
</dbReference>
<feature type="region of interest" description="Disordered" evidence="1">
    <location>
        <begin position="1"/>
        <end position="32"/>
    </location>
</feature>
<proteinExistence type="predicted"/>
<evidence type="ECO:0000256" key="1">
    <source>
        <dbReference type="SAM" id="MobiDB-lite"/>
    </source>
</evidence>
<dbReference type="SUPFAM" id="SSF81383">
    <property type="entry name" value="F-box domain"/>
    <property type="match status" value="1"/>
</dbReference>
<dbReference type="STRING" id="452589.G9NGC6"/>
<feature type="domain" description="F-box" evidence="2">
    <location>
        <begin position="39"/>
        <end position="85"/>
    </location>
</feature>
<dbReference type="HOGENOM" id="CLU_653938_0_0_1"/>
<dbReference type="Proteomes" id="UP000005426">
    <property type="component" value="Unassembled WGS sequence"/>
</dbReference>
<protein>
    <recommendedName>
        <fullName evidence="2">F-box domain-containing protein</fullName>
    </recommendedName>
</protein>
<comment type="caution">
    <text evidence="3">The sequence shown here is derived from an EMBL/GenBank/DDBJ whole genome shotgun (WGS) entry which is preliminary data.</text>
</comment>
<evidence type="ECO:0000313" key="4">
    <source>
        <dbReference type="Proteomes" id="UP000005426"/>
    </source>
</evidence>
<dbReference type="InterPro" id="IPR036047">
    <property type="entry name" value="F-box-like_dom_sf"/>
</dbReference>
<dbReference type="InterPro" id="IPR001810">
    <property type="entry name" value="F-box_dom"/>
</dbReference>
<gene>
    <name evidence="3" type="ORF">TRIATDRAFT_270114</name>
</gene>
<feature type="compositionally biased region" description="Polar residues" evidence="1">
    <location>
        <begin position="9"/>
        <end position="24"/>
    </location>
</feature>
<dbReference type="OMA" id="TWHITSH"/>
<evidence type="ECO:0000259" key="2">
    <source>
        <dbReference type="PROSITE" id="PS50181"/>
    </source>
</evidence>
<name>G9NGC6_HYPAI</name>
<dbReference type="KEGG" id="tatv:25779250"/>
<dbReference type="GeneID" id="25779250"/>
<organism evidence="3 4">
    <name type="scientific">Hypocrea atroviridis (strain ATCC 20476 / IMI 206040)</name>
    <name type="common">Trichoderma atroviride</name>
    <dbReference type="NCBI Taxonomy" id="452589"/>
    <lineage>
        <taxon>Eukaryota</taxon>
        <taxon>Fungi</taxon>
        <taxon>Dikarya</taxon>
        <taxon>Ascomycota</taxon>
        <taxon>Pezizomycotina</taxon>
        <taxon>Sordariomycetes</taxon>
        <taxon>Hypocreomycetidae</taxon>
        <taxon>Hypocreales</taxon>
        <taxon>Hypocreaceae</taxon>
        <taxon>Trichoderma</taxon>
    </lineage>
</organism>